<protein>
    <recommendedName>
        <fullName evidence="5">Transport permease protein</fullName>
    </recommendedName>
</protein>
<comment type="similarity">
    <text evidence="5">Belongs to the ABC-2 integral membrane protein family.</text>
</comment>
<organism evidence="7 8">
    <name type="scientific">Solimonas marina</name>
    <dbReference type="NCBI Taxonomy" id="2714601"/>
    <lineage>
        <taxon>Bacteria</taxon>
        <taxon>Pseudomonadati</taxon>
        <taxon>Pseudomonadota</taxon>
        <taxon>Gammaproteobacteria</taxon>
        <taxon>Nevskiales</taxon>
        <taxon>Nevskiaceae</taxon>
        <taxon>Solimonas</taxon>
    </lineage>
</organism>
<dbReference type="GO" id="GO:0005886">
    <property type="term" value="C:plasma membrane"/>
    <property type="evidence" value="ECO:0007669"/>
    <property type="project" value="UniProtKB-SubCell"/>
</dbReference>
<dbReference type="InterPro" id="IPR013525">
    <property type="entry name" value="ABC2_TM"/>
</dbReference>
<dbReference type="Pfam" id="PF01061">
    <property type="entry name" value="ABC2_membrane"/>
    <property type="match status" value="1"/>
</dbReference>
<comment type="caution">
    <text evidence="5">Lacks conserved residue(s) required for the propagation of feature annotation.</text>
</comment>
<dbReference type="GO" id="GO:0140359">
    <property type="term" value="F:ABC-type transporter activity"/>
    <property type="evidence" value="ECO:0007669"/>
    <property type="project" value="InterPro"/>
</dbReference>
<evidence type="ECO:0000256" key="2">
    <source>
        <dbReference type="ARBA" id="ARBA00022692"/>
    </source>
</evidence>
<accession>A0A970B7K3</accession>
<dbReference type="PANTHER" id="PTHR43229">
    <property type="entry name" value="NODULATION PROTEIN J"/>
    <property type="match status" value="1"/>
</dbReference>
<keyword evidence="5" id="KW-1003">Cell membrane</keyword>
<name>A0A970B7K3_9GAMM</name>
<proteinExistence type="inferred from homology"/>
<feature type="domain" description="ABC transmembrane type-2" evidence="6">
    <location>
        <begin position="26"/>
        <end position="252"/>
    </location>
</feature>
<evidence type="ECO:0000256" key="1">
    <source>
        <dbReference type="ARBA" id="ARBA00004141"/>
    </source>
</evidence>
<evidence type="ECO:0000256" key="3">
    <source>
        <dbReference type="ARBA" id="ARBA00022989"/>
    </source>
</evidence>
<keyword evidence="3 5" id="KW-1133">Transmembrane helix</keyword>
<feature type="transmembrane region" description="Helical" evidence="5">
    <location>
        <begin position="28"/>
        <end position="49"/>
    </location>
</feature>
<dbReference type="RefSeq" id="WP_168149080.1">
    <property type="nucleotide sequence ID" value="NZ_JAAVXB010000009.1"/>
</dbReference>
<sequence length="271" mass="29533">MSAGFNPRRVAGVILRQYYLMRSSPTRVLPTFAWVAIDIVLWGFITRYLNSVGTPGMNFVPTLLGAVLMWDFFSRVMQGVTVAFFEDVWARNFLNIFATPLSIGEYVSGLVLTSVATSIVGLAVMLLLATGVFGFSFFSYGLLLIPFLLVLFLFGIALGILACAMVLRLGPASEWLVWPIPALLSPFAGVFYPLATLPPWMQWIGHLLPPSYVFEGMRAIVAGHGFSWASLIGGLVLAIAQIVAAAWCFAAVHRKAVRSGLLARYSAESVS</sequence>
<dbReference type="EMBL" id="JAAVXB010000009">
    <property type="protein sequence ID" value="NKF23765.1"/>
    <property type="molecule type" value="Genomic_DNA"/>
</dbReference>
<evidence type="ECO:0000256" key="5">
    <source>
        <dbReference type="RuleBase" id="RU361157"/>
    </source>
</evidence>
<feature type="transmembrane region" description="Helical" evidence="5">
    <location>
        <begin position="226"/>
        <end position="252"/>
    </location>
</feature>
<keyword evidence="8" id="KW-1185">Reference proteome</keyword>
<dbReference type="InterPro" id="IPR051784">
    <property type="entry name" value="Nod_factor_ABC_transporter"/>
</dbReference>
<gene>
    <name evidence="7" type="ORF">G7Y82_15715</name>
</gene>
<feature type="transmembrane region" description="Helical" evidence="5">
    <location>
        <begin position="144"/>
        <end position="169"/>
    </location>
</feature>
<dbReference type="AlphaFoldDB" id="A0A970B7K3"/>
<feature type="transmembrane region" description="Helical" evidence="5">
    <location>
        <begin position="176"/>
        <end position="195"/>
    </location>
</feature>
<comment type="caution">
    <text evidence="7">The sequence shown here is derived from an EMBL/GenBank/DDBJ whole genome shotgun (WGS) entry which is preliminary data.</text>
</comment>
<dbReference type="PROSITE" id="PS51012">
    <property type="entry name" value="ABC_TM2"/>
    <property type="match status" value="1"/>
</dbReference>
<keyword evidence="2 5" id="KW-0812">Transmembrane</keyword>
<comment type="subcellular location">
    <subcellularLocation>
        <location evidence="5">Cell inner membrane</location>
        <topology evidence="5">Multi-pass membrane protein</topology>
    </subcellularLocation>
    <subcellularLocation>
        <location evidence="1">Membrane</location>
        <topology evidence="1">Multi-pass membrane protein</topology>
    </subcellularLocation>
</comment>
<dbReference type="InterPro" id="IPR047817">
    <property type="entry name" value="ABC2_TM_bact-type"/>
</dbReference>
<evidence type="ECO:0000259" key="6">
    <source>
        <dbReference type="PROSITE" id="PS51012"/>
    </source>
</evidence>
<dbReference type="Proteomes" id="UP000653472">
    <property type="component" value="Unassembled WGS sequence"/>
</dbReference>
<evidence type="ECO:0000313" key="8">
    <source>
        <dbReference type="Proteomes" id="UP000653472"/>
    </source>
</evidence>
<keyword evidence="4 5" id="KW-0472">Membrane</keyword>
<reference evidence="7" key="1">
    <citation type="submission" date="2020-03" db="EMBL/GenBank/DDBJ databases">
        <title>Solimonas marina sp. nov., isolated from deep seawater of the Pacific Ocean.</title>
        <authorList>
            <person name="Liu X."/>
            <person name="Lai Q."/>
            <person name="Sun F."/>
            <person name="Gai Y."/>
            <person name="Li G."/>
            <person name="Shao Z."/>
        </authorList>
    </citation>
    <scope>NUCLEOTIDE SEQUENCE</scope>
    <source>
        <strain evidence="7">C16B3</strain>
    </source>
</reference>
<dbReference type="PANTHER" id="PTHR43229:SF2">
    <property type="entry name" value="NODULATION PROTEIN J"/>
    <property type="match status" value="1"/>
</dbReference>
<keyword evidence="5" id="KW-0813">Transport</keyword>
<evidence type="ECO:0000256" key="4">
    <source>
        <dbReference type="ARBA" id="ARBA00023136"/>
    </source>
</evidence>
<evidence type="ECO:0000313" key="7">
    <source>
        <dbReference type="EMBL" id="NKF23765.1"/>
    </source>
</evidence>